<dbReference type="SUPFAM" id="SSF53335">
    <property type="entry name" value="S-adenosyl-L-methionine-dependent methyltransferases"/>
    <property type="match status" value="1"/>
</dbReference>
<organism evidence="3">
    <name type="scientific">Picocystis salinarum</name>
    <dbReference type="NCBI Taxonomy" id="88271"/>
    <lineage>
        <taxon>Eukaryota</taxon>
        <taxon>Viridiplantae</taxon>
        <taxon>Chlorophyta</taxon>
        <taxon>Picocystophyceae</taxon>
        <taxon>Picocystales</taxon>
        <taxon>Picocystaceae</taxon>
        <taxon>Picocystis</taxon>
    </lineage>
</organism>
<proteinExistence type="predicted"/>
<protein>
    <recommendedName>
        <fullName evidence="2">RRM domain-containing protein</fullName>
    </recommendedName>
</protein>
<dbReference type="InterPro" id="IPR035979">
    <property type="entry name" value="RBD_domain_sf"/>
</dbReference>
<dbReference type="PANTHER" id="PTHR13369">
    <property type="match status" value="1"/>
</dbReference>
<dbReference type="AlphaFoldDB" id="A0A7S3UD84"/>
<dbReference type="GO" id="GO:0003723">
    <property type="term" value="F:RNA binding"/>
    <property type="evidence" value="ECO:0007669"/>
    <property type="project" value="UniProtKB-UniRule"/>
</dbReference>
<dbReference type="Gene3D" id="3.30.70.330">
    <property type="match status" value="1"/>
</dbReference>
<dbReference type="InterPro" id="IPR012677">
    <property type="entry name" value="Nucleotide-bd_a/b_plait_sf"/>
</dbReference>
<evidence type="ECO:0000256" key="1">
    <source>
        <dbReference type="PROSITE-ProRule" id="PRU00176"/>
    </source>
</evidence>
<dbReference type="Pfam" id="PF13679">
    <property type="entry name" value="Methyltransf_32"/>
    <property type="match status" value="1"/>
</dbReference>
<dbReference type="CDD" id="cd02440">
    <property type="entry name" value="AdoMet_MTases"/>
    <property type="match status" value="1"/>
</dbReference>
<dbReference type="InterPro" id="IPR029063">
    <property type="entry name" value="SAM-dependent_MTases_sf"/>
</dbReference>
<dbReference type="PROSITE" id="PS50102">
    <property type="entry name" value="RRM"/>
    <property type="match status" value="1"/>
</dbReference>
<dbReference type="SUPFAM" id="SSF54928">
    <property type="entry name" value="RNA-binding domain, RBD"/>
    <property type="match status" value="1"/>
</dbReference>
<dbReference type="EMBL" id="HBIS01003115">
    <property type="protein sequence ID" value="CAE0608979.1"/>
    <property type="molecule type" value="Transcribed_RNA"/>
</dbReference>
<accession>A0A7S3UD84</accession>
<dbReference type="Gene3D" id="3.40.50.150">
    <property type="entry name" value="Vaccinia Virus protein VP39"/>
    <property type="match status" value="1"/>
</dbReference>
<name>A0A7S3UD84_9CHLO</name>
<keyword evidence="1" id="KW-0694">RNA-binding</keyword>
<evidence type="ECO:0000259" key="2">
    <source>
        <dbReference type="PROSITE" id="PS50102"/>
    </source>
</evidence>
<dbReference type="GO" id="GO:0005737">
    <property type="term" value="C:cytoplasm"/>
    <property type="evidence" value="ECO:0007669"/>
    <property type="project" value="TreeGrafter"/>
</dbReference>
<evidence type="ECO:0000313" key="3">
    <source>
        <dbReference type="EMBL" id="CAE0608979.1"/>
    </source>
</evidence>
<gene>
    <name evidence="3" type="ORF">PSAL00342_LOCUS2798</name>
</gene>
<reference evidence="3" key="1">
    <citation type="submission" date="2021-01" db="EMBL/GenBank/DDBJ databases">
        <authorList>
            <person name="Corre E."/>
            <person name="Pelletier E."/>
            <person name="Niang G."/>
            <person name="Scheremetjew M."/>
            <person name="Finn R."/>
            <person name="Kale V."/>
            <person name="Holt S."/>
            <person name="Cochrane G."/>
            <person name="Meng A."/>
            <person name="Brown T."/>
            <person name="Cohen L."/>
        </authorList>
    </citation>
    <scope>NUCLEOTIDE SEQUENCE</scope>
    <source>
        <strain evidence="3">CCMP1897</strain>
    </source>
</reference>
<dbReference type="PANTHER" id="PTHR13369:SF0">
    <property type="entry name" value="GLUTATHIONE S-TRANSFERASE C-TERMINAL DOMAIN-CONTAINING PROTEIN"/>
    <property type="match status" value="1"/>
</dbReference>
<dbReference type="InterPro" id="IPR025714">
    <property type="entry name" value="Methyltranfer_dom"/>
</dbReference>
<dbReference type="InterPro" id="IPR000504">
    <property type="entry name" value="RRM_dom"/>
</dbReference>
<feature type="domain" description="RRM" evidence="2">
    <location>
        <begin position="4"/>
        <end position="101"/>
    </location>
</feature>
<dbReference type="CDD" id="cd00590">
    <property type="entry name" value="RRM_SF"/>
    <property type="match status" value="1"/>
</dbReference>
<sequence>MASDALFLGNLPWDVCPEVVSKAIRDACEAHGRVEAVRVAQFGTGRHRRRRRDLGKLHHGHAHVRFSNEKDAGKAYKGLHGNLEIPSPRGMSQVVVEMAVKPPERPPTEEEVKRQEAQDLALQMQREHNRRQRKRRIGRHWEQVEAVVEKIEEPGGIHAVNAYADPMKLGLDPNKTRVDWSALPATCDPQVGGGLGAEDGCETIRSRRKREQTEGFARILDKLTSGRSGLRIVDFGCGSGNMTLPLAYLFPNHQFVAVDMKKKSIELLEAKAREAGIKNVQGRVGMIERYEDALDIGLALHACGNATDHALRKAMQNLAAFVVSPCCVGKLKYSLKGGSSFSESWREYEDWDKALKQRKSVLESRPPPVLEELQHPASSWMQSCLTEEEFEVLASYADFHAEARPIQQLCKLNVEIDRAKGAKEAGYFSCIVKLTGEESYPKNDCIIGVHPNSAAFTDWICAEEMLR</sequence>